<protein>
    <submittedName>
        <fullName evidence="1">Uncharacterized protein</fullName>
    </submittedName>
</protein>
<dbReference type="AlphaFoldDB" id="A0A1G9GW63"/>
<reference evidence="2" key="1">
    <citation type="submission" date="2016-10" db="EMBL/GenBank/DDBJ databases">
        <authorList>
            <person name="Varghese N."/>
            <person name="Submissions S."/>
        </authorList>
    </citation>
    <scope>NUCLEOTIDE SEQUENCE [LARGE SCALE GENOMIC DNA]</scope>
    <source>
        <strain evidence="2">CGMCC 1.11012</strain>
    </source>
</reference>
<proteinExistence type="predicted"/>
<name>A0A1G9GW63_9BACL</name>
<evidence type="ECO:0000313" key="1">
    <source>
        <dbReference type="EMBL" id="SDL04917.1"/>
    </source>
</evidence>
<evidence type="ECO:0000313" key="2">
    <source>
        <dbReference type="Proteomes" id="UP000199050"/>
    </source>
</evidence>
<sequence>MSLNLVPLRIPTGWKVNLNDFTESFPDRFTDDNYEHRWEFKEDILQLESEHKKRVIDLGWYPEFDADGQYTLMLVDVSEENGEGSFYWNKLIEYRSRSIEEIRMKIEEFLRT</sequence>
<gene>
    <name evidence="1" type="ORF">SAMN05216192_16911</name>
</gene>
<organism evidence="1 2">
    <name type="scientific">Paenibacillus typhae</name>
    <dbReference type="NCBI Taxonomy" id="1174501"/>
    <lineage>
        <taxon>Bacteria</taxon>
        <taxon>Bacillati</taxon>
        <taxon>Bacillota</taxon>
        <taxon>Bacilli</taxon>
        <taxon>Bacillales</taxon>
        <taxon>Paenibacillaceae</taxon>
        <taxon>Paenibacillus</taxon>
    </lineage>
</organism>
<dbReference type="EMBL" id="FNDX01000069">
    <property type="protein sequence ID" value="SDL04917.1"/>
    <property type="molecule type" value="Genomic_DNA"/>
</dbReference>
<dbReference type="STRING" id="1174501.SAMN05216192_16911"/>
<dbReference type="Proteomes" id="UP000199050">
    <property type="component" value="Unassembled WGS sequence"/>
</dbReference>
<keyword evidence="2" id="KW-1185">Reference proteome</keyword>
<accession>A0A1G9GW63</accession>